<name>A0ABD2HXQ2_9BILA</name>
<proteinExistence type="predicted"/>
<evidence type="ECO:0000313" key="2">
    <source>
        <dbReference type="Proteomes" id="UP001620626"/>
    </source>
</evidence>
<gene>
    <name evidence="1" type="ORF">niasHT_030894</name>
</gene>
<evidence type="ECO:0000313" key="1">
    <source>
        <dbReference type="EMBL" id="KAL3068603.1"/>
    </source>
</evidence>
<dbReference type="EMBL" id="JBICBT010001408">
    <property type="protein sequence ID" value="KAL3068603.1"/>
    <property type="molecule type" value="Genomic_DNA"/>
</dbReference>
<organism evidence="1 2">
    <name type="scientific">Heterodera trifolii</name>
    <dbReference type="NCBI Taxonomy" id="157864"/>
    <lineage>
        <taxon>Eukaryota</taxon>
        <taxon>Metazoa</taxon>
        <taxon>Ecdysozoa</taxon>
        <taxon>Nematoda</taxon>
        <taxon>Chromadorea</taxon>
        <taxon>Rhabditida</taxon>
        <taxon>Tylenchina</taxon>
        <taxon>Tylenchomorpha</taxon>
        <taxon>Tylenchoidea</taxon>
        <taxon>Heteroderidae</taxon>
        <taxon>Heteroderinae</taxon>
        <taxon>Heterodera</taxon>
    </lineage>
</organism>
<protein>
    <submittedName>
        <fullName evidence="1">Uncharacterized protein</fullName>
    </submittedName>
</protein>
<keyword evidence="2" id="KW-1185">Reference proteome</keyword>
<comment type="caution">
    <text evidence="1">The sequence shown here is derived from an EMBL/GenBank/DDBJ whole genome shotgun (WGS) entry which is preliminary data.</text>
</comment>
<reference evidence="1 2" key="1">
    <citation type="submission" date="2024-10" db="EMBL/GenBank/DDBJ databases">
        <authorList>
            <person name="Kim D."/>
        </authorList>
    </citation>
    <scope>NUCLEOTIDE SEQUENCE [LARGE SCALE GENOMIC DNA]</scope>
    <source>
        <strain evidence="1">BH-2024</strain>
    </source>
</reference>
<dbReference type="AlphaFoldDB" id="A0ABD2HXQ2"/>
<accession>A0ABD2HXQ2</accession>
<dbReference type="Proteomes" id="UP001620626">
    <property type="component" value="Unassembled WGS sequence"/>
</dbReference>
<sequence>MSSPSESSGSDGSSTPDVLKVNQGSPIGLTIQQFAEEIETAKGKEIQMMHGIIRSRAYLMPVRLAIPGVPMYDRFSGRGNEKVEDVVYNLAGRTRLSVHGIITAQVTLLGDPVRCDVFYYF</sequence>